<keyword evidence="5" id="KW-0808">Transferase</keyword>
<keyword evidence="11" id="KW-0902">Two-component regulatory system</keyword>
<dbReference type="EMBL" id="LAJX01000070">
    <property type="protein sequence ID" value="KJV06993.1"/>
    <property type="molecule type" value="Genomic_DNA"/>
</dbReference>
<feature type="transmembrane region" description="Helical" evidence="13">
    <location>
        <begin position="170"/>
        <end position="188"/>
    </location>
</feature>
<evidence type="ECO:0000256" key="5">
    <source>
        <dbReference type="ARBA" id="ARBA00022679"/>
    </source>
</evidence>
<evidence type="ECO:0000256" key="1">
    <source>
        <dbReference type="ARBA" id="ARBA00000085"/>
    </source>
</evidence>
<dbReference type="InterPro" id="IPR003660">
    <property type="entry name" value="HAMP_dom"/>
</dbReference>
<dbReference type="GO" id="GO:0005524">
    <property type="term" value="F:ATP binding"/>
    <property type="evidence" value="ECO:0007669"/>
    <property type="project" value="UniProtKB-KW"/>
</dbReference>
<dbReference type="GO" id="GO:0005886">
    <property type="term" value="C:plasma membrane"/>
    <property type="evidence" value="ECO:0007669"/>
    <property type="project" value="TreeGrafter"/>
</dbReference>
<dbReference type="EC" id="2.7.13.3" evidence="3"/>
<accession>A0A0F3IKC0</accession>
<evidence type="ECO:0000256" key="3">
    <source>
        <dbReference type="ARBA" id="ARBA00012438"/>
    </source>
</evidence>
<feature type="domain" description="Histidine kinase" evidence="14">
    <location>
        <begin position="249"/>
        <end position="445"/>
    </location>
</feature>
<comment type="subcellular location">
    <subcellularLocation>
        <location evidence="2">Membrane</location>
    </subcellularLocation>
</comment>
<evidence type="ECO:0000256" key="11">
    <source>
        <dbReference type="ARBA" id="ARBA00023012"/>
    </source>
</evidence>
<gene>
    <name evidence="16" type="ORF">VZ94_07730</name>
</gene>
<proteinExistence type="predicted"/>
<dbReference type="SUPFAM" id="SSF47384">
    <property type="entry name" value="Homodimeric domain of signal transducing histidine kinase"/>
    <property type="match status" value="1"/>
</dbReference>
<name>A0A0F3IKC0_9GAMM</name>
<reference evidence="17" key="1">
    <citation type="submission" date="2015-03" db="EMBL/GenBank/DDBJ databases">
        <title>Draft genome sequence of a novel methanotroph (Sn10-6) isolated from flooded ricefield rhizosphere in India.</title>
        <authorList>
            <person name="Pandit P.S."/>
            <person name="Pore S.D."/>
            <person name="Arora P."/>
            <person name="Kapse N.G."/>
            <person name="Dhakephalkar P.K."/>
            <person name="Rahalkar M.C."/>
        </authorList>
    </citation>
    <scope>NUCLEOTIDE SEQUENCE [LARGE SCALE GENOMIC DNA]</scope>
    <source>
        <strain evidence="17">Sn10-6</strain>
    </source>
</reference>
<evidence type="ECO:0000256" key="10">
    <source>
        <dbReference type="ARBA" id="ARBA00022989"/>
    </source>
</evidence>
<dbReference type="PROSITE" id="PS50109">
    <property type="entry name" value="HIS_KIN"/>
    <property type="match status" value="1"/>
</dbReference>
<dbReference type="InterPro" id="IPR050428">
    <property type="entry name" value="TCS_sensor_his_kinase"/>
</dbReference>
<evidence type="ECO:0000259" key="14">
    <source>
        <dbReference type="PROSITE" id="PS50109"/>
    </source>
</evidence>
<dbReference type="PANTHER" id="PTHR45436:SF4">
    <property type="entry name" value="SENSOR PROTEIN PHOQ"/>
    <property type="match status" value="1"/>
</dbReference>
<sequence length="445" mass="49649">MNSLYLRLNLTAILVICVFLAATATVLDNAYWEGSKLALRERMLGMIYQLLTASQITEQGQLLMPLPTDLPAPQLALPKSGWYAFVSHPPDTQPIWRSPSLIPLATPEAFPVSVGEKHWQELHLADGKAYYLLGFGFQRTVKSGIYPFNFYLLTELAPIENDLRVFRQQLWSGLAGAAILLLTVQTWLMRWGLRPLRQVGKELSAIEDGTATQITGYYPYEVKKLTDRINILLEQERARQTRYRNALADLAHSLKTPLAVLLTGNETHEELTQTVHEQATRMLRIVERQLQRAGASGSAIAPPVAVAQLCERIIASLNKVYRWKNIHVHCHIDPALHLRIDEADLIEILGNVLDNAFKWSQSQIVLSSHKHGSFVVLKIDDDGPGILKEDIHRILMRGVRADESTPGHGIGLSVVAEIIDAYQGELNIGVSELGGALVELKFNEG</sequence>
<evidence type="ECO:0000256" key="12">
    <source>
        <dbReference type="ARBA" id="ARBA00023136"/>
    </source>
</evidence>
<dbReference type="PROSITE" id="PS50885">
    <property type="entry name" value="HAMP"/>
    <property type="match status" value="1"/>
</dbReference>
<comment type="catalytic activity">
    <reaction evidence="1">
        <text>ATP + protein L-histidine = ADP + protein N-phospho-L-histidine.</text>
        <dbReference type="EC" id="2.7.13.3"/>
    </reaction>
</comment>
<dbReference type="PRINTS" id="PR00344">
    <property type="entry name" value="BCTRLSENSOR"/>
</dbReference>
<evidence type="ECO:0000256" key="2">
    <source>
        <dbReference type="ARBA" id="ARBA00004370"/>
    </source>
</evidence>
<keyword evidence="7" id="KW-0547">Nucleotide-binding</keyword>
<keyword evidence="6 13" id="KW-0812">Transmembrane</keyword>
<dbReference type="GO" id="GO:0000155">
    <property type="term" value="F:phosphorelay sensor kinase activity"/>
    <property type="evidence" value="ECO:0007669"/>
    <property type="project" value="InterPro"/>
</dbReference>
<evidence type="ECO:0000256" key="4">
    <source>
        <dbReference type="ARBA" id="ARBA00022553"/>
    </source>
</evidence>
<dbReference type="InterPro" id="IPR036890">
    <property type="entry name" value="HATPase_C_sf"/>
</dbReference>
<dbReference type="SMART" id="SM00387">
    <property type="entry name" value="HATPase_c"/>
    <property type="match status" value="1"/>
</dbReference>
<dbReference type="PANTHER" id="PTHR45436">
    <property type="entry name" value="SENSOR HISTIDINE KINASE YKOH"/>
    <property type="match status" value="1"/>
</dbReference>
<reference evidence="16 17" key="2">
    <citation type="journal article" date="2016" name="Microb. Ecol.">
        <title>Genome Characteristics of a Novel Type I Methanotroph (Sn10-6) Isolated from a Flooded Indian Rice Field.</title>
        <authorList>
            <person name="Rahalkar M.C."/>
            <person name="Pandit P.S."/>
            <person name="Dhakephalkar P.K."/>
            <person name="Pore S."/>
            <person name="Arora P."/>
            <person name="Kapse N."/>
        </authorList>
    </citation>
    <scope>NUCLEOTIDE SEQUENCE [LARGE SCALE GENOMIC DNA]</scope>
    <source>
        <strain evidence="16 17">Sn10-6</strain>
    </source>
</reference>
<keyword evidence="10 13" id="KW-1133">Transmembrane helix</keyword>
<dbReference type="Proteomes" id="UP000033684">
    <property type="component" value="Unassembled WGS sequence"/>
</dbReference>
<evidence type="ECO:0000256" key="9">
    <source>
        <dbReference type="ARBA" id="ARBA00022840"/>
    </source>
</evidence>
<evidence type="ECO:0000313" key="17">
    <source>
        <dbReference type="Proteomes" id="UP000033684"/>
    </source>
</evidence>
<dbReference type="SUPFAM" id="SSF55874">
    <property type="entry name" value="ATPase domain of HSP90 chaperone/DNA topoisomerase II/histidine kinase"/>
    <property type="match status" value="1"/>
</dbReference>
<evidence type="ECO:0000259" key="15">
    <source>
        <dbReference type="PROSITE" id="PS50885"/>
    </source>
</evidence>
<dbReference type="InterPro" id="IPR058619">
    <property type="entry name" value="PhoQ/CarS-like_HATPase"/>
</dbReference>
<organism evidence="16 17">
    <name type="scientific">Methylocucumis oryzae</name>
    <dbReference type="NCBI Taxonomy" id="1632867"/>
    <lineage>
        <taxon>Bacteria</taxon>
        <taxon>Pseudomonadati</taxon>
        <taxon>Pseudomonadota</taxon>
        <taxon>Gammaproteobacteria</taxon>
        <taxon>Methylococcales</taxon>
        <taxon>Methylococcaceae</taxon>
        <taxon>Methylocucumis</taxon>
    </lineage>
</organism>
<dbReference type="PATRIC" id="fig|1632867.3.peg.5160"/>
<keyword evidence="17" id="KW-1185">Reference proteome</keyword>
<keyword evidence="12 13" id="KW-0472">Membrane</keyword>
<evidence type="ECO:0000313" key="16">
    <source>
        <dbReference type="EMBL" id="KJV06993.1"/>
    </source>
</evidence>
<dbReference type="CDD" id="cd00082">
    <property type="entry name" value="HisKA"/>
    <property type="match status" value="1"/>
</dbReference>
<feature type="domain" description="HAMP" evidence="15">
    <location>
        <begin position="190"/>
        <end position="241"/>
    </location>
</feature>
<keyword evidence="9" id="KW-0067">ATP-binding</keyword>
<dbReference type="CDD" id="cd16954">
    <property type="entry name" value="HATPase_PhoQ-like"/>
    <property type="match status" value="1"/>
</dbReference>
<comment type="caution">
    <text evidence="16">The sequence shown here is derived from an EMBL/GenBank/DDBJ whole genome shotgun (WGS) entry which is preliminary data.</text>
</comment>
<evidence type="ECO:0000256" key="13">
    <source>
        <dbReference type="SAM" id="Phobius"/>
    </source>
</evidence>
<dbReference type="InterPro" id="IPR036097">
    <property type="entry name" value="HisK_dim/P_sf"/>
</dbReference>
<dbReference type="InterPro" id="IPR004358">
    <property type="entry name" value="Sig_transdc_His_kin-like_C"/>
</dbReference>
<protein>
    <recommendedName>
        <fullName evidence="3">histidine kinase</fullName>
        <ecNumber evidence="3">2.7.13.3</ecNumber>
    </recommendedName>
</protein>
<dbReference type="Pfam" id="PF02518">
    <property type="entry name" value="HATPase_c"/>
    <property type="match status" value="1"/>
</dbReference>
<evidence type="ECO:0000256" key="7">
    <source>
        <dbReference type="ARBA" id="ARBA00022741"/>
    </source>
</evidence>
<keyword evidence="4" id="KW-0597">Phosphoprotein</keyword>
<dbReference type="AlphaFoldDB" id="A0A0F3IKC0"/>
<dbReference type="InterPro" id="IPR003594">
    <property type="entry name" value="HATPase_dom"/>
</dbReference>
<dbReference type="Gene3D" id="1.10.287.130">
    <property type="match status" value="1"/>
</dbReference>
<evidence type="ECO:0000256" key="8">
    <source>
        <dbReference type="ARBA" id="ARBA00022777"/>
    </source>
</evidence>
<keyword evidence="8" id="KW-0418">Kinase</keyword>
<dbReference type="Gene3D" id="3.30.565.10">
    <property type="entry name" value="Histidine kinase-like ATPase, C-terminal domain"/>
    <property type="match status" value="1"/>
</dbReference>
<dbReference type="InterPro" id="IPR003661">
    <property type="entry name" value="HisK_dim/P_dom"/>
</dbReference>
<evidence type="ECO:0000256" key="6">
    <source>
        <dbReference type="ARBA" id="ARBA00022692"/>
    </source>
</evidence>
<dbReference type="InterPro" id="IPR005467">
    <property type="entry name" value="His_kinase_dom"/>
</dbReference>